<dbReference type="InterPro" id="IPR027417">
    <property type="entry name" value="P-loop_NTPase"/>
</dbReference>
<evidence type="ECO:0000259" key="2">
    <source>
        <dbReference type="Pfam" id="PF13401"/>
    </source>
</evidence>
<evidence type="ECO:0000313" key="3">
    <source>
        <dbReference type="EMBL" id="KVX01899.1"/>
    </source>
</evidence>
<dbReference type="InterPro" id="IPR049945">
    <property type="entry name" value="AAA_22"/>
</dbReference>
<gene>
    <name evidence="3" type="ORF">AWJ07_04815</name>
</gene>
<dbReference type="Gene3D" id="3.40.50.300">
    <property type="entry name" value="P-loop containing nucleotide triphosphate hydrolases"/>
    <property type="match status" value="1"/>
</dbReference>
<dbReference type="InterPro" id="IPR052026">
    <property type="entry name" value="ExeA_AAA_ATPase_DNA-bind"/>
</dbReference>
<dbReference type="AlphaFoldDB" id="A0A119CZU5"/>
<dbReference type="PANTHER" id="PTHR35894">
    <property type="entry name" value="GENERAL SECRETION PATHWAY PROTEIN A-RELATED"/>
    <property type="match status" value="1"/>
</dbReference>
<sequence length="467" mass="51509">MTTPGLLLLPTQEALVQRLQHIASYSEQLLVICGDNGSGKSTLTAALASELDDYNSALVICPQHADSAEIRRKILVQLISAPIFDDERPLMDTVLRIQSSLKKPLHIIIDDADLLPKDIWAECILLSQIHCAGKPVAVTVTVTPSFWHTLVAELTDETRARLLPVTIEPLSVPERDGLYQSLLLRSQQTPFIPREIIHKQLEKQRGTPAEVVQLLALALEEPQTERSSWSASIKMMIASVTILAGVALWWGISTQLPPPISASLSPVLTAEQSAVRVKAAQYVIDYADSSLSAYFGHRQLVLAKSSANEQAHFIIEQQMTADSSLVEQGETNLIEEVPADNHIDVVVNSSLKGLSFQGKLPKAQVNTVNKPNDIVERDNTPNLKVKGFTLQLASVNDKDSLTPILVKLAQEPQVYIMKYKQRHVILLGDFDTASAASSKAKSLQKKYSLAAPWVRKWADLSDYKRQD</sequence>
<name>A0A119CZU5_SHEFR</name>
<dbReference type="Proteomes" id="UP000055702">
    <property type="component" value="Unassembled WGS sequence"/>
</dbReference>
<feature type="domain" description="ORC1/DEAH AAA+ ATPase" evidence="2">
    <location>
        <begin position="26"/>
        <end position="150"/>
    </location>
</feature>
<dbReference type="GO" id="GO:0042834">
    <property type="term" value="F:peptidoglycan binding"/>
    <property type="evidence" value="ECO:0007669"/>
    <property type="project" value="InterPro"/>
</dbReference>
<dbReference type="Gene3D" id="3.30.70.1070">
    <property type="entry name" value="Sporulation related repeat"/>
    <property type="match status" value="1"/>
</dbReference>
<organism evidence="3">
    <name type="scientific">Shewanella frigidimarina</name>
    <dbReference type="NCBI Taxonomy" id="56812"/>
    <lineage>
        <taxon>Bacteria</taxon>
        <taxon>Pseudomonadati</taxon>
        <taxon>Pseudomonadota</taxon>
        <taxon>Gammaproteobacteria</taxon>
        <taxon>Alteromonadales</taxon>
        <taxon>Shewanellaceae</taxon>
        <taxon>Shewanella</taxon>
    </lineage>
</organism>
<evidence type="ECO:0000259" key="1">
    <source>
        <dbReference type="Pfam" id="PF05036"/>
    </source>
</evidence>
<dbReference type="EMBL" id="LRDC01000018">
    <property type="protein sequence ID" value="KVX01899.1"/>
    <property type="molecule type" value="Genomic_DNA"/>
</dbReference>
<reference evidence="3 4" key="1">
    <citation type="submission" date="2016-01" db="EMBL/GenBank/DDBJ databases">
        <title>Draft genome of the antarctic isolate Shewanella frigidimarina Ag06-30.</title>
        <authorList>
            <person name="Parmeciano Di Noto G."/>
            <person name="Vazquez S."/>
            <person name="Mac Cormack W."/>
            <person name="Iriarte A."/>
            <person name="Quiroga C."/>
        </authorList>
    </citation>
    <scope>NUCLEOTIDE SEQUENCE [LARGE SCALE GENOMIC DNA]</scope>
    <source>
        <strain evidence="3 4">Ag06-30</strain>
    </source>
</reference>
<dbReference type="PANTHER" id="PTHR35894:SF5">
    <property type="entry name" value="MU-LIKE PROPHAGE FLUMU DNA TRANSPOSITION PROTEIN B"/>
    <property type="match status" value="1"/>
</dbReference>
<protein>
    <submittedName>
        <fullName evidence="3">Uncharacterized protein</fullName>
    </submittedName>
</protein>
<dbReference type="InterPro" id="IPR036680">
    <property type="entry name" value="SPOR-like_sf"/>
</dbReference>
<proteinExistence type="predicted"/>
<dbReference type="Pfam" id="PF13401">
    <property type="entry name" value="AAA_22"/>
    <property type="match status" value="1"/>
</dbReference>
<dbReference type="SUPFAM" id="SSF52540">
    <property type="entry name" value="P-loop containing nucleoside triphosphate hydrolases"/>
    <property type="match status" value="1"/>
</dbReference>
<comment type="caution">
    <text evidence="3">The sequence shown here is derived from an EMBL/GenBank/DDBJ whole genome shotgun (WGS) entry which is preliminary data.</text>
</comment>
<feature type="domain" description="SPOR" evidence="1">
    <location>
        <begin position="386"/>
        <end position="455"/>
    </location>
</feature>
<dbReference type="GO" id="GO:0016887">
    <property type="term" value="F:ATP hydrolysis activity"/>
    <property type="evidence" value="ECO:0007669"/>
    <property type="project" value="InterPro"/>
</dbReference>
<dbReference type="RefSeq" id="WP_059745788.1">
    <property type="nucleotide sequence ID" value="NZ_JBOZOX010000009.1"/>
</dbReference>
<dbReference type="InterPro" id="IPR007730">
    <property type="entry name" value="SPOR-like_dom"/>
</dbReference>
<accession>A0A119CZU5</accession>
<dbReference type="Pfam" id="PF05036">
    <property type="entry name" value="SPOR"/>
    <property type="match status" value="1"/>
</dbReference>
<evidence type="ECO:0000313" key="4">
    <source>
        <dbReference type="Proteomes" id="UP000055702"/>
    </source>
</evidence>